<dbReference type="GO" id="GO:0008395">
    <property type="term" value="F:steroid hydroxylase activity"/>
    <property type="evidence" value="ECO:0007669"/>
    <property type="project" value="TreeGrafter"/>
</dbReference>
<sequence length="1208" mass="136303">MAYPDQDCYQVNQVAKYGPVFGDYALDRKQISITDPELIKDIFIKDFHVFADHRRWHTGSSTVNMILFFMPGNDDWKRVRSAISPVFTASKLRSMMASTTDISDRLVECLAQFEQKGEIIDIYKYVGGFAMDVLSASAFGINAESISNPDNPIITNAKKAFAFNYGFGIIMSILWPRMARLLRCEPFDIQAIQYFETLAKRLIDDRKARINTDRTKFYKDFLQIMLDSEISVDQTNTNYDLVDKDSDETFGNPMANNNTLIKGTLTTDELSAQALQFLIAGYDTTSAAITHALYYLSQHKDCQQILYEELQSCDEFTYEKLSQLKYLNAVINETLRLAPSLTRIQRECVQDYKLGNTGITILKGTSVEILSYALHRQPDLWPNPNDFIPDRFINPTHHPYAYIPFGGGPRVCIGQRFAMQEMRMCLAKLVNKFELNLTQSTKKHVITAYREQSHLFLMPFILGLLPDGDMSTTPSGSEPPMATSSTTTTTHANHADAQQFLPDLAINAIADKVEALLTSPGTLKKAIKVGVMAEMSALREIAADIRSKMASFSGSLNVDVDVQSNTAFSVPSNVESLLKSLIAGQESIRKDVDSLKKKTFAGVVANNLSSTSDKHNVSPNKSTPTFISTPIPLRPTFSLEFETERERDIIIKEINEKSDVLTSEPSKKKRPLIELKGVLKDVTEEELIKSIIDQNSNVELAIGNDFREEHLKVRFRRKNRNDRLINYVIEVSPKTSNVKYGKQEQTSHAATSKYCPHVQKMQMRATEMTDYVYGFELINCGNTPTFDTIRGHQRLMSVVDLTLASNAALPNVRNWRVEQEIIVNSDHNPILFDINLGEELMTTDTLSTFKYRSEKADWDTFTEVCNKGLLDGDVNILSVESITDVGTLDVLVGRLTDAINAACAASMPLRKRGKKICPWWTLELEDKKREVQRLRRRLRNAINTPPTEAINEYKKCKEEYAQLISDESIKSWKEYVGRQGKDNVWSNVYRILKDSPTPRPPTTLLINGNYTTDAKTTATALLNHFYPDDTLSNETQQQTEVRRSSSILNADATDDVMFTYDEILEVFDLRIRELSMIDDVKTTGISQHIPSDSEYQGRVDFRTLEHPANRITVSHNDVQTSDAANDLERDVDISIYTDGSKLNGKVGSAFVVYENSNKTSHHTQKLGNDCSVFQAELIAINAALQYTLKRQTSSIRIFSDSKSALQAL</sequence>
<dbReference type="InterPro" id="IPR002156">
    <property type="entry name" value="RNaseH_domain"/>
</dbReference>
<reference evidence="11" key="1">
    <citation type="submission" date="2020-11" db="EMBL/GenBank/DDBJ databases">
        <authorList>
            <person name="Tran Van P."/>
        </authorList>
    </citation>
    <scope>NUCLEOTIDE SEQUENCE</scope>
</reference>
<evidence type="ECO:0000256" key="7">
    <source>
        <dbReference type="ARBA" id="ARBA00043906"/>
    </source>
</evidence>
<evidence type="ECO:0000313" key="11">
    <source>
        <dbReference type="EMBL" id="CAD7623723.1"/>
    </source>
</evidence>
<dbReference type="Pfam" id="PF00067">
    <property type="entry name" value="p450"/>
    <property type="match status" value="1"/>
</dbReference>
<name>A0A7R9PWV5_9ACAR</name>
<evidence type="ECO:0000313" key="12">
    <source>
        <dbReference type="Proteomes" id="UP000759131"/>
    </source>
</evidence>
<comment type="cofactor">
    <cofactor evidence="8">
        <name>heme</name>
        <dbReference type="ChEBI" id="CHEBI:30413"/>
    </cofactor>
</comment>
<dbReference type="PANTHER" id="PTHR24302:SF15">
    <property type="entry name" value="FATTY-ACID PEROXYGENASE"/>
    <property type="match status" value="1"/>
</dbReference>
<keyword evidence="4" id="KW-0560">Oxidoreductase</keyword>
<dbReference type="InterPro" id="IPR036691">
    <property type="entry name" value="Endo/exonu/phosph_ase_sf"/>
</dbReference>
<dbReference type="InterPro" id="IPR001128">
    <property type="entry name" value="Cyt_P450"/>
</dbReference>
<dbReference type="InterPro" id="IPR012337">
    <property type="entry name" value="RNaseH-like_sf"/>
</dbReference>
<dbReference type="GO" id="GO:0005506">
    <property type="term" value="F:iron ion binding"/>
    <property type="evidence" value="ECO:0007669"/>
    <property type="project" value="InterPro"/>
</dbReference>
<dbReference type="InterPro" id="IPR017972">
    <property type="entry name" value="Cyt_P450_CS"/>
</dbReference>
<dbReference type="PRINTS" id="PR00463">
    <property type="entry name" value="EP450I"/>
</dbReference>
<organism evidence="11">
    <name type="scientific">Medioppia subpectinata</name>
    <dbReference type="NCBI Taxonomy" id="1979941"/>
    <lineage>
        <taxon>Eukaryota</taxon>
        <taxon>Metazoa</taxon>
        <taxon>Ecdysozoa</taxon>
        <taxon>Arthropoda</taxon>
        <taxon>Chelicerata</taxon>
        <taxon>Arachnida</taxon>
        <taxon>Acari</taxon>
        <taxon>Acariformes</taxon>
        <taxon>Sarcoptiformes</taxon>
        <taxon>Oribatida</taxon>
        <taxon>Brachypylina</taxon>
        <taxon>Oppioidea</taxon>
        <taxon>Oppiidae</taxon>
        <taxon>Medioppia</taxon>
    </lineage>
</organism>
<dbReference type="InterPro" id="IPR002401">
    <property type="entry name" value="Cyt_P450_E_grp-I"/>
</dbReference>
<dbReference type="AlphaFoldDB" id="A0A7R9PWV5"/>
<dbReference type="OrthoDB" id="1470350at2759"/>
<keyword evidence="12" id="KW-1185">Reference proteome</keyword>
<dbReference type="PROSITE" id="PS00086">
    <property type="entry name" value="CYTOCHROME_P450"/>
    <property type="match status" value="1"/>
</dbReference>
<dbReference type="GO" id="GO:0020037">
    <property type="term" value="F:heme binding"/>
    <property type="evidence" value="ECO:0007669"/>
    <property type="project" value="InterPro"/>
</dbReference>
<evidence type="ECO:0000256" key="8">
    <source>
        <dbReference type="PIRSR" id="PIRSR602401-1"/>
    </source>
</evidence>
<dbReference type="GO" id="GO:0003676">
    <property type="term" value="F:nucleic acid binding"/>
    <property type="evidence" value="ECO:0007669"/>
    <property type="project" value="InterPro"/>
</dbReference>
<comment type="similarity">
    <text evidence="1">Belongs to the cytochrome P450 family.</text>
</comment>
<dbReference type="PROSITE" id="PS50879">
    <property type="entry name" value="RNASE_H_1"/>
    <property type="match status" value="1"/>
</dbReference>
<dbReference type="SUPFAM" id="SSF48264">
    <property type="entry name" value="Cytochrome P450"/>
    <property type="match status" value="1"/>
</dbReference>
<evidence type="ECO:0000256" key="3">
    <source>
        <dbReference type="ARBA" id="ARBA00022723"/>
    </source>
</evidence>
<keyword evidence="5 8" id="KW-0408">Iron</keyword>
<dbReference type="PANTHER" id="PTHR24302">
    <property type="entry name" value="CYTOCHROME P450 FAMILY 3"/>
    <property type="match status" value="1"/>
</dbReference>
<dbReference type="GO" id="GO:0004523">
    <property type="term" value="F:RNA-DNA hybrid ribonuclease activity"/>
    <property type="evidence" value="ECO:0007669"/>
    <property type="project" value="InterPro"/>
</dbReference>
<dbReference type="CDD" id="cd09276">
    <property type="entry name" value="Rnase_HI_RT_non_LTR"/>
    <property type="match status" value="1"/>
</dbReference>
<dbReference type="GO" id="GO:0016705">
    <property type="term" value="F:oxidoreductase activity, acting on paired donors, with incorporation or reduction of molecular oxygen"/>
    <property type="evidence" value="ECO:0007669"/>
    <property type="project" value="InterPro"/>
</dbReference>
<keyword evidence="6" id="KW-0503">Monooxygenase</keyword>
<evidence type="ECO:0000256" key="2">
    <source>
        <dbReference type="ARBA" id="ARBA00022617"/>
    </source>
</evidence>
<dbReference type="EMBL" id="OC856424">
    <property type="protein sequence ID" value="CAD7623723.1"/>
    <property type="molecule type" value="Genomic_DNA"/>
</dbReference>
<dbReference type="InterPro" id="IPR036396">
    <property type="entry name" value="Cyt_P450_sf"/>
</dbReference>
<keyword evidence="2 8" id="KW-0349">Heme</keyword>
<dbReference type="SUPFAM" id="SSF56219">
    <property type="entry name" value="DNase I-like"/>
    <property type="match status" value="1"/>
</dbReference>
<dbReference type="PRINTS" id="PR00385">
    <property type="entry name" value="P450"/>
</dbReference>
<evidence type="ECO:0000256" key="1">
    <source>
        <dbReference type="ARBA" id="ARBA00010617"/>
    </source>
</evidence>
<feature type="domain" description="RNase H type-1" evidence="10">
    <location>
        <begin position="1129"/>
        <end position="1208"/>
    </location>
</feature>
<evidence type="ECO:0000256" key="6">
    <source>
        <dbReference type="ARBA" id="ARBA00023033"/>
    </source>
</evidence>
<comment type="function">
    <text evidence="7">Cytochromes P450 are a group of heme-thiolate monooxygenases. They oxidize a variety of structurally unrelated compounds, including steroids, fatty acids, and xenobiotics.</text>
</comment>
<dbReference type="Proteomes" id="UP000759131">
    <property type="component" value="Unassembled WGS sequence"/>
</dbReference>
<dbReference type="InterPro" id="IPR036397">
    <property type="entry name" value="RNaseH_sf"/>
</dbReference>
<dbReference type="Gene3D" id="3.30.420.10">
    <property type="entry name" value="Ribonuclease H-like superfamily/Ribonuclease H"/>
    <property type="match status" value="1"/>
</dbReference>
<feature type="non-terminal residue" evidence="11">
    <location>
        <position position="1"/>
    </location>
</feature>
<dbReference type="SUPFAM" id="SSF53098">
    <property type="entry name" value="Ribonuclease H-like"/>
    <property type="match status" value="1"/>
</dbReference>
<dbReference type="CDD" id="cd11055">
    <property type="entry name" value="CYP3A-like"/>
    <property type="match status" value="1"/>
</dbReference>
<accession>A0A7R9PWV5</accession>
<feature type="binding site" description="axial binding residue" evidence="8">
    <location>
        <position position="412"/>
    </location>
    <ligand>
        <name>heme</name>
        <dbReference type="ChEBI" id="CHEBI:30413"/>
    </ligand>
    <ligandPart>
        <name>Fe</name>
        <dbReference type="ChEBI" id="CHEBI:18248"/>
    </ligandPart>
</feature>
<dbReference type="Gene3D" id="1.10.630.10">
    <property type="entry name" value="Cytochrome P450"/>
    <property type="match status" value="1"/>
</dbReference>
<proteinExistence type="inferred from homology"/>
<keyword evidence="3 8" id="KW-0479">Metal-binding</keyword>
<evidence type="ECO:0000256" key="4">
    <source>
        <dbReference type="ARBA" id="ARBA00023002"/>
    </source>
</evidence>
<dbReference type="InterPro" id="IPR050705">
    <property type="entry name" value="Cytochrome_P450_3A"/>
</dbReference>
<evidence type="ECO:0000256" key="5">
    <source>
        <dbReference type="ARBA" id="ARBA00023004"/>
    </source>
</evidence>
<evidence type="ECO:0000256" key="9">
    <source>
        <dbReference type="SAM" id="MobiDB-lite"/>
    </source>
</evidence>
<gene>
    <name evidence="11" type="ORF">OSB1V03_LOCUS4174</name>
</gene>
<protein>
    <recommendedName>
        <fullName evidence="10">RNase H type-1 domain-containing protein</fullName>
    </recommendedName>
</protein>
<evidence type="ECO:0000259" key="10">
    <source>
        <dbReference type="PROSITE" id="PS50879"/>
    </source>
</evidence>
<feature type="region of interest" description="Disordered" evidence="9">
    <location>
        <begin position="469"/>
        <end position="490"/>
    </location>
</feature>
<dbReference type="EMBL" id="CAJPIZ010001849">
    <property type="protein sequence ID" value="CAG2104153.1"/>
    <property type="molecule type" value="Genomic_DNA"/>
</dbReference>
<dbReference type="Gene3D" id="3.60.10.10">
    <property type="entry name" value="Endonuclease/exonuclease/phosphatase"/>
    <property type="match status" value="1"/>
</dbReference>